<evidence type="ECO:0000259" key="2">
    <source>
        <dbReference type="Pfam" id="PF13180"/>
    </source>
</evidence>
<feature type="signal peptide" evidence="1">
    <location>
        <begin position="1"/>
        <end position="16"/>
    </location>
</feature>
<name>A0ABS7WQR2_9BACT</name>
<evidence type="ECO:0000256" key="1">
    <source>
        <dbReference type="SAM" id="SignalP"/>
    </source>
</evidence>
<gene>
    <name evidence="4" type="ORF">AVCANL283_02975</name>
</gene>
<sequence length="343" mass="39488">MKKLIFLLSFSFLAYAVERPTFNDFLACYEKNKAAELTYEGLPAFVLDENLLAVVKLANTKLNSYVKYDPFLNLYLVRTDFSLIKPEFGDENEKNRNDWLGILDAKKEYIGHLKYLGLDLSERDKLDFKSKIGLLSSPCCKIIGIALNNGDFIGNRYLNHFKKYNEVYWGDIGASFTQKGDRYFVSSVTTNTSFRINDEILSVDDKPVNSLRELNERVLFAPNQSTIYFKILRDNEEINLSILVSPKIYKQEVLKTVKQVNKAQVYNSLGIILDNNLKVIKSNNANFKIGDVILRVNNILVNNKEHFARLSAMNNPLNILISRHIQDEDKMGDFQFFITINKD</sequence>
<dbReference type="Gene3D" id="2.30.42.10">
    <property type="match status" value="1"/>
</dbReference>
<feature type="domain" description="DUF7488" evidence="3">
    <location>
        <begin position="23"/>
        <end position="165"/>
    </location>
</feature>
<evidence type="ECO:0000313" key="5">
    <source>
        <dbReference type="Proteomes" id="UP000786183"/>
    </source>
</evidence>
<dbReference type="RefSeq" id="WP_172233385.1">
    <property type="nucleotide sequence ID" value="NZ_CP035946.1"/>
</dbReference>
<keyword evidence="1" id="KW-0732">Signal</keyword>
<feature type="domain" description="PDZ" evidence="2">
    <location>
        <begin position="170"/>
        <end position="243"/>
    </location>
</feature>
<evidence type="ECO:0000259" key="3">
    <source>
        <dbReference type="Pfam" id="PF24314"/>
    </source>
</evidence>
<dbReference type="InterPro" id="IPR055911">
    <property type="entry name" value="DUF7488"/>
</dbReference>
<dbReference type="EMBL" id="JACGBB010000004">
    <property type="protein sequence ID" value="MBZ7987083.1"/>
    <property type="molecule type" value="Genomic_DNA"/>
</dbReference>
<feature type="chain" id="PRO_5046151351" evidence="1">
    <location>
        <begin position="17"/>
        <end position="343"/>
    </location>
</feature>
<dbReference type="Proteomes" id="UP000786183">
    <property type="component" value="Unassembled WGS sequence"/>
</dbReference>
<protein>
    <submittedName>
        <fullName evidence="4">PDZ domain-containing protein</fullName>
    </submittedName>
</protein>
<dbReference type="SUPFAM" id="SSF50156">
    <property type="entry name" value="PDZ domain-like"/>
    <property type="match status" value="1"/>
</dbReference>
<comment type="caution">
    <text evidence="4">The sequence shown here is derived from an EMBL/GenBank/DDBJ whole genome shotgun (WGS) entry which is preliminary data.</text>
</comment>
<organism evidence="4 5">
    <name type="scientific">Campylobacter canadensis</name>
    <dbReference type="NCBI Taxonomy" id="449520"/>
    <lineage>
        <taxon>Bacteria</taxon>
        <taxon>Pseudomonadati</taxon>
        <taxon>Campylobacterota</taxon>
        <taxon>Epsilonproteobacteria</taxon>
        <taxon>Campylobacterales</taxon>
        <taxon>Campylobacteraceae</taxon>
        <taxon>Campylobacter</taxon>
    </lineage>
</organism>
<dbReference type="Pfam" id="PF24314">
    <property type="entry name" value="DUF7488"/>
    <property type="match status" value="1"/>
</dbReference>
<reference evidence="4 5" key="1">
    <citation type="submission" date="2020-07" db="EMBL/GenBank/DDBJ databases">
        <title>Transfer of Campylobacter canadensis to the novel genus Avispirillum gen. nov., that also includes two novel species recovered from migratory waterfowl: Avispirillum anseris sp. nov. and Avispirillum brantae sp. nov.</title>
        <authorList>
            <person name="Miller W.G."/>
            <person name="Chapman M.H."/>
            <person name="Yee E."/>
            <person name="Inglis G.D."/>
        </authorList>
    </citation>
    <scope>NUCLEOTIDE SEQUENCE [LARGE SCALE GENOMIC DNA]</scope>
    <source>
        <strain evidence="4 5">L283</strain>
    </source>
</reference>
<evidence type="ECO:0000313" key="4">
    <source>
        <dbReference type="EMBL" id="MBZ7987083.1"/>
    </source>
</evidence>
<dbReference type="InterPro" id="IPR001478">
    <property type="entry name" value="PDZ"/>
</dbReference>
<keyword evidence="5" id="KW-1185">Reference proteome</keyword>
<accession>A0ABS7WQR2</accession>
<dbReference type="InterPro" id="IPR036034">
    <property type="entry name" value="PDZ_sf"/>
</dbReference>
<dbReference type="Pfam" id="PF13180">
    <property type="entry name" value="PDZ_2"/>
    <property type="match status" value="1"/>
</dbReference>
<proteinExistence type="predicted"/>